<evidence type="ECO:0000256" key="8">
    <source>
        <dbReference type="ARBA" id="ARBA00022840"/>
    </source>
</evidence>
<dbReference type="SUPFAM" id="SSF53613">
    <property type="entry name" value="Ribokinase-like"/>
    <property type="match status" value="1"/>
</dbReference>
<feature type="binding site" evidence="12">
    <location>
        <position position="215"/>
    </location>
    <ligand>
        <name>ATP</name>
        <dbReference type="ChEBI" id="CHEBI:30616"/>
    </ligand>
</feature>
<sequence>MSFLILSIKLMKNILIGLMLRPKVGHAWGKENRMKVFVVGNIAMDQTLAIDQMPREGASIFGVRVSSDLGGKGTNQAIVLARCGIRTILVAGIGADVQGRQMRDLLEREPVIGRLLELPDCASDSTIVLKDAAGGNANITTVDCARRLEPADVRPMIADATRGDMLVLQGNLSLTTTAGIMEEARRKGVRIVLNPSPFDAMITSLLPGLDILFLNEHEAEQITGTQDEAAVTRLLALGIGTVVLTLGSRGALLGTEDGLVSVPARSCHVMDSTGAGDTFQSVAIGSALLRESRIDARDLGIAANAAAITVSRFGTVAAFPTQEELAGLLKIDHLKKE</sequence>
<dbReference type="EC" id="2.7.1.15" evidence="2 12"/>
<dbReference type="UniPathway" id="UPA00916">
    <property type="reaction ID" value="UER00889"/>
</dbReference>
<keyword evidence="15" id="KW-1185">Reference proteome</keyword>
<accession>A0A2G8QYC4</accession>
<evidence type="ECO:0000256" key="12">
    <source>
        <dbReference type="HAMAP-Rule" id="MF_01987"/>
    </source>
</evidence>
<dbReference type="InterPro" id="IPR011611">
    <property type="entry name" value="PfkB_dom"/>
</dbReference>
<proteinExistence type="inferred from homology"/>
<dbReference type="AlphaFoldDB" id="A0A2G8QYC4"/>
<comment type="activity regulation">
    <text evidence="12">Activated by a monovalent cation that binds near, but not in, the active site. The most likely occupant of the site in vivo is potassium. Ion binding induces a conformational change that may alter substrate affinity.</text>
</comment>
<evidence type="ECO:0000256" key="4">
    <source>
        <dbReference type="ARBA" id="ARBA00022679"/>
    </source>
</evidence>
<evidence type="ECO:0000259" key="13">
    <source>
        <dbReference type="Pfam" id="PF00294"/>
    </source>
</evidence>
<evidence type="ECO:0000256" key="9">
    <source>
        <dbReference type="ARBA" id="ARBA00022842"/>
    </source>
</evidence>
<keyword evidence="11 12" id="KW-0119">Carbohydrate metabolism</keyword>
<dbReference type="HAMAP" id="MF_01987">
    <property type="entry name" value="Ribokinase"/>
    <property type="match status" value="1"/>
</dbReference>
<dbReference type="PANTHER" id="PTHR10584">
    <property type="entry name" value="SUGAR KINASE"/>
    <property type="match status" value="1"/>
</dbReference>
<gene>
    <name evidence="12" type="primary">rbsK</name>
    <name evidence="14" type="ORF">P775_26650</name>
</gene>
<dbReference type="Gene3D" id="3.40.1190.20">
    <property type="match status" value="1"/>
</dbReference>
<dbReference type="Proteomes" id="UP000231259">
    <property type="component" value="Unassembled WGS sequence"/>
</dbReference>
<evidence type="ECO:0000313" key="15">
    <source>
        <dbReference type="Proteomes" id="UP000231259"/>
    </source>
</evidence>
<evidence type="ECO:0000256" key="7">
    <source>
        <dbReference type="ARBA" id="ARBA00022777"/>
    </source>
</evidence>
<keyword evidence="8 12" id="KW-0067">ATP-binding</keyword>
<keyword evidence="5 12" id="KW-0479">Metal-binding</keyword>
<dbReference type="Pfam" id="PF00294">
    <property type="entry name" value="PfkB"/>
    <property type="match status" value="1"/>
</dbReference>
<comment type="similarity">
    <text evidence="1">Belongs to the carbohydrate kinase pfkB family.</text>
</comment>
<dbReference type="EMBL" id="AWWI01000181">
    <property type="protein sequence ID" value="PIL14287.1"/>
    <property type="molecule type" value="Genomic_DNA"/>
</dbReference>
<dbReference type="PANTHER" id="PTHR10584:SF166">
    <property type="entry name" value="RIBOKINASE"/>
    <property type="match status" value="1"/>
</dbReference>
<dbReference type="InterPro" id="IPR029056">
    <property type="entry name" value="Ribokinase-like"/>
</dbReference>
<evidence type="ECO:0000256" key="3">
    <source>
        <dbReference type="ARBA" id="ARBA00016943"/>
    </source>
</evidence>
<feature type="binding site" evidence="12">
    <location>
        <position position="273"/>
    </location>
    <ligand>
        <name>K(+)</name>
        <dbReference type="ChEBI" id="CHEBI:29103"/>
    </ligand>
</feature>
<comment type="cofactor">
    <cofactor evidence="12">
        <name>Mg(2+)</name>
        <dbReference type="ChEBI" id="CHEBI:18420"/>
    </cofactor>
    <text evidence="12">Requires a divalent cation, most likely magnesium in vivo, as an electrophilic catalyst to aid phosphoryl group transfer. It is the chelate of the metal and the nucleotide that is the actual substrate.</text>
</comment>
<comment type="subunit">
    <text evidence="12">Homodimer.</text>
</comment>
<keyword evidence="6 12" id="KW-0547">Nucleotide-binding</keyword>
<evidence type="ECO:0000256" key="10">
    <source>
        <dbReference type="ARBA" id="ARBA00022958"/>
    </source>
</evidence>
<feature type="domain" description="Carbohydrate kinase PfkB" evidence="13">
    <location>
        <begin position="35"/>
        <end position="321"/>
    </location>
</feature>
<keyword evidence="12" id="KW-0963">Cytoplasm</keyword>
<evidence type="ECO:0000256" key="1">
    <source>
        <dbReference type="ARBA" id="ARBA00005380"/>
    </source>
</evidence>
<keyword evidence="4 12" id="KW-0808">Transferase</keyword>
<comment type="catalytic activity">
    <reaction evidence="12">
        <text>D-ribose + ATP = D-ribose 5-phosphate + ADP + H(+)</text>
        <dbReference type="Rhea" id="RHEA:13697"/>
        <dbReference type="ChEBI" id="CHEBI:15378"/>
        <dbReference type="ChEBI" id="CHEBI:30616"/>
        <dbReference type="ChEBI" id="CHEBI:47013"/>
        <dbReference type="ChEBI" id="CHEBI:78346"/>
        <dbReference type="ChEBI" id="CHEBI:456216"/>
        <dbReference type="EC" id="2.7.1.15"/>
    </reaction>
</comment>
<feature type="binding site" evidence="12">
    <location>
        <position position="312"/>
    </location>
    <ligand>
        <name>K(+)</name>
        <dbReference type="ChEBI" id="CHEBI:29103"/>
    </ligand>
</feature>
<evidence type="ECO:0000313" key="14">
    <source>
        <dbReference type="EMBL" id="PIL14287.1"/>
    </source>
</evidence>
<keyword evidence="9 12" id="KW-0460">Magnesium</keyword>
<evidence type="ECO:0000256" key="2">
    <source>
        <dbReference type="ARBA" id="ARBA00012035"/>
    </source>
</evidence>
<feature type="binding site" evidence="12">
    <location>
        <begin position="245"/>
        <end position="250"/>
    </location>
    <ligand>
        <name>ATP</name>
        <dbReference type="ChEBI" id="CHEBI:30616"/>
    </ligand>
</feature>
<dbReference type="PROSITE" id="PS00583">
    <property type="entry name" value="PFKB_KINASES_1"/>
    <property type="match status" value="1"/>
</dbReference>
<dbReference type="GO" id="GO:0004747">
    <property type="term" value="F:ribokinase activity"/>
    <property type="evidence" value="ECO:0007669"/>
    <property type="project" value="UniProtKB-UniRule"/>
</dbReference>
<dbReference type="GO" id="GO:0005737">
    <property type="term" value="C:cytoplasm"/>
    <property type="evidence" value="ECO:0007669"/>
    <property type="project" value="UniProtKB-SubCell"/>
</dbReference>
<dbReference type="GO" id="GO:0046872">
    <property type="term" value="F:metal ion binding"/>
    <property type="evidence" value="ECO:0007669"/>
    <property type="project" value="UniProtKB-KW"/>
</dbReference>
<dbReference type="InterPro" id="IPR002173">
    <property type="entry name" value="Carboh/pur_kinase_PfkB_CS"/>
</dbReference>
<dbReference type="PRINTS" id="PR00990">
    <property type="entry name" value="RIBOKINASE"/>
</dbReference>
<dbReference type="CDD" id="cd01174">
    <property type="entry name" value="ribokinase"/>
    <property type="match status" value="1"/>
</dbReference>
<organism evidence="14 15">
    <name type="scientific">Puniceibacterium antarcticum</name>
    <dbReference type="NCBI Taxonomy" id="1206336"/>
    <lineage>
        <taxon>Bacteria</taxon>
        <taxon>Pseudomonadati</taxon>
        <taxon>Pseudomonadota</taxon>
        <taxon>Alphaproteobacteria</taxon>
        <taxon>Rhodobacterales</taxon>
        <taxon>Paracoccaceae</taxon>
        <taxon>Puniceibacterium</taxon>
    </lineage>
</organism>
<feature type="binding site" evidence="12">
    <location>
        <position position="271"/>
    </location>
    <ligand>
        <name>K(+)</name>
        <dbReference type="ChEBI" id="CHEBI:29103"/>
    </ligand>
</feature>
<comment type="caution">
    <text evidence="12">Lacks conserved residue(s) required for the propagation of feature annotation.</text>
</comment>
<feature type="binding site" evidence="12">
    <location>
        <position position="309"/>
    </location>
    <ligand>
        <name>K(+)</name>
        <dbReference type="ChEBI" id="CHEBI:29103"/>
    </ligand>
</feature>
<evidence type="ECO:0000256" key="6">
    <source>
        <dbReference type="ARBA" id="ARBA00022741"/>
    </source>
</evidence>
<feature type="binding site" evidence="12">
    <location>
        <begin position="43"/>
        <end position="45"/>
    </location>
    <ligand>
        <name>substrate</name>
    </ligand>
</feature>
<comment type="caution">
    <text evidence="14">The sequence shown here is derived from an EMBL/GenBank/DDBJ whole genome shotgun (WGS) entry which is preliminary data.</text>
</comment>
<protein>
    <recommendedName>
        <fullName evidence="3 12">Ribokinase</fullName>
        <shortName evidence="12">RK</shortName>
        <ecNumber evidence="2 12">2.7.1.15</ecNumber>
    </recommendedName>
</protein>
<keyword evidence="10 12" id="KW-0630">Potassium</keyword>
<reference evidence="14 15" key="1">
    <citation type="submission" date="2013-09" db="EMBL/GenBank/DDBJ databases">
        <title>Genome sequencing of Phaeobacter antarcticus sp. nov. SM1211.</title>
        <authorList>
            <person name="Zhang X.-Y."/>
            <person name="Liu C."/>
            <person name="Chen X.-L."/>
            <person name="Xie B.-B."/>
            <person name="Qin Q.-L."/>
            <person name="Rong J.-C."/>
            <person name="Zhang Y.-Z."/>
        </authorList>
    </citation>
    <scope>NUCLEOTIDE SEQUENCE [LARGE SCALE GENOMIC DNA]</scope>
    <source>
        <strain evidence="14 15">SM1211</strain>
    </source>
</reference>
<dbReference type="InterPro" id="IPR011877">
    <property type="entry name" value="Ribokinase"/>
</dbReference>
<feature type="binding site" evidence="12">
    <location>
        <position position="314"/>
    </location>
    <ligand>
        <name>K(+)</name>
        <dbReference type="ChEBI" id="CHEBI:29103"/>
    </ligand>
</feature>
<keyword evidence="7 12" id="KW-0418">Kinase</keyword>
<feature type="binding site" evidence="12">
    <location>
        <begin position="71"/>
        <end position="75"/>
    </location>
    <ligand>
        <name>substrate</name>
    </ligand>
</feature>
<comment type="pathway">
    <text evidence="12">Carbohydrate metabolism; D-ribose degradation; D-ribose 5-phosphate from beta-D-ribopyranose: step 2/2.</text>
</comment>
<dbReference type="InterPro" id="IPR002139">
    <property type="entry name" value="Ribo/fructo_kinase"/>
</dbReference>
<dbReference type="GO" id="GO:0019303">
    <property type="term" value="P:D-ribose catabolic process"/>
    <property type="evidence" value="ECO:0007669"/>
    <property type="project" value="UniProtKB-UniRule"/>
</dbReference>
<feature type="active site" description="Proton acceptor" evidence="12">
    <location>
        <position position="277"/>
    </location>
</feature>
<comment type="function">
    <text evidence="12">Catalyzes the phosphorylation of ribose at O-5 in a reaction requiring ATP and magnesium. The resulting D-ribose-5-phosphate can then be used either for sythesis of nucleotides, histidine, and tryptophan, or as a component of the pentose phosphate pathway.</text>
</comment>
<name>A0A2G8QYC4_9RHOB</name>
<feature type="binding site" evidence="12">
    <location>
        <begin position="276"/>
        <end position="277"/>
    </location>
    <ligand>
        <name>ATP</name>
        <dbReference type="ChEBI" id="CHEBI:30616"/>
    </ligand>
</feature>
<evidence type="ECO:0000256" key="5">
    <source>
        <dbReference type="ARBA" id="ARBA00022723"/>
    </source>
</evidence>
<comment type="subcellular location">
    <subcellularLocation>
        <location evidence="12">Cytoplasm</location>
    </subcellularLocation>
</comment>
<dbReference type="GO" id="GO:0005524">
    <property type="term" value="F:ATP binding"/>
    <property type="evidence" value="ECO:0007669"/>
    <property type="project" value="UniProtKB-UniRule"/>
</dbReference>
<feature type="binding site" evidence="12">
    <location>
        <position position="277"/>
    </location>
    <ligand>
        <name>substrate</name>
    </ligand>
</feature>
<evidence type="ECO:0000256" key="11">
    <source>
        <dbReference type="ARBA" id="ARBA00023277"/>
    </source>
</evidence>
<comment type="similarity">
    <text evidence="12">Belongs to the carbohydrate kinase PfkB family. Ribokinase subfamily.</text>
</comment>